<accession>A0A2M9G2L5</accession>
<reference evidence="2 3" key="1">
    <citation type="submission" date="2017-11" db="EMBL/GenBank/DDBJ databases">
        <title>Draft genome sequence of Rhizobiales bacterium SY3-13.</title>
        <authorList>
            <person name="Sun C."/>
        </authorList>
    </citation>
    <scope>NUCLEOTIDE SEQUENCE [LARGE SCALE GENOMIC DNA]</scope>
    <source>
        <strain evidence="2 3">SY3-13</strain>
    </source>
</reference>
<proteinExistence type="predicted"/>
<dbReference type="Pfam" id="PF07750">
    <property type="entry name" value="GcrA"/>
    <property type="match status" value="1"/>
</dbReference>
<dbReference type="AlphaFoldDB" id="A0A2M9G2L5"/>
<dbReference type="InterPro" id="IPR011681">
    <property type="entry name" value="GcrA"/>
</dbReference>
<organism evidence="2 3">
    <name type="scientific">Minwuia thermotolerans</name>
    <dbReference type="NCBI Taxonomy" id="2056226"/>
    <lineage>
        <taxon>Bacteria</taxon>
        <taxon>Pseudomonadati</taxon>
        <taxon>Pseudomonadota</taxon>
        <taxon>Alphaproteobacteria</taxon>
        <taxon>Minwuiales</taxon>
        <taxon>Minwuiaceae</taxon>
        <taxon>Minwuia</taxon>
    </lineage>
</organism>
<evidence type="ECO:0000256" key="1">
    <source>
        <dbReference type="SAM" id="MobiDB-lite"/>
    </source>
</evidence>
<evidence type="ECO:0000313" key="3">
    <source>
        <dbReference type="Proteomes" id="UP000229498"/>
    </source>
</evidence>
<evidence type="ECO:0000313" key="2">
    <source>
        <dbReference type="EMBL" id="PJK29934.1"/>
    </source>
</evidence>
<gene>
    <name evidence="2" type="ORF">CVT23_09195</name>
</gene>
<evidence type="ECO:0008006" key="4">
    <source>
        <dbReference type="Google" id="ProtNLM"/>
    </source>
</evidence>
<dbReference type="EMBL" id="PHIG01000031">
    <property type="protein sequence ID" value="PJK29934.1"/>
    <property type="molecule type" value="Genomic_DNA"/>
</dbReference>
<feature type="region of interest" description="Disordered" evidence="1">
    <location>
        <begin position="51"/>
        <end position="138"/>
    </location>
</feature>
<sequence>MSVWGQPGGVTRLRELVATKATAEAIACALSREFDQTVSRSAVLGKAKRLGLVVGDGRKGPVKPAAPKPRRVTSPASRKAPPQETPSAPKRAAPPVPAPPPPPPIEGGAESGRAVGFFKDPDDAPLGERPTSPGPRRCHYIYGEPSSGRYSYCGDPAKPGSSWCPDHHRRCHSGVRVALGHVALPRWALS</sequence>
<keyword evidence="3" id="KW-1185">Reference proteome</keyword>
<comment type="caution">
    <text evidence="2">The sequence shown here is derived from an EMBL/GenBank/DDBJ whole genome shotgun (WGS) entry which is preliminary data.</text>
</comment>
<dbReference type="RefSeq" id="WP_164516414.1">
    <property type="nucleotide sequence ID" value="NZ_PHIG01000031.1"/>
</dbReference>
<protein>
    <recommendedName>
        <fullName evidence="4">GcrA cell cycle regulator</fullName>
    </recommendedName>
</protein>
<dbReference type="Proteomes" id="UP000229498">
    <property type="component" value="Unassembled WGS sequence"/>
</dbReference>
<feature type="compositionally biased region" description="Pro residues" evidence="1">
    <location>
        <begin position="92"/>
        <end position="105"/>
    </location>
</feature>
<name>A0A2M9G2L5_9PROT</name>